<dbReference type="EMBL" id="BGPR01000128">
    <property type="protein sequence ID" value="GBL97211.1"/>
    <property type="molecule type" value="Genomic_DNA"/>
</dbReference>
<accession>A0A4Y2BY93</accession>
<feature type="region of interest" description="Disordered" evidence="3">
    <location>
        <begin position="168"/>
        <end position="188"/>
    </location>
</feature>
<gene>
    <name evidence="5" type="ORF">AVEN_84922_1</name>
</gene>
<feature type="region of interest" description="Disordered" evidence="3">
    <location>
        <begin position="78"/>
        <end position="144"/>
    </location>
</feature>
<evidence type="ECO:0000313" key="5">
    <source>
        <dbReference type="EMBL" id="GBL97211.1"/>
    </source>
</evidence>
<evidence type="ECO:0000313" key="6">
    <source>
        <dbReference type="Proteomes" id="UP000499080"/>
    </source>
</evidence>
<evidence type="ECO:0000256" key="2">
    <source>
        <dbReference type="SAM" id="Coils"/>
    </source>
</evidence>
<dbReference type="InterPro" id="IPR001878">
    <property type="entry name" value="Znf_CCHC"/>
</dbReference>
<keyword evidence="1" id="KW-0479">Metal-binding</keyword>
<dbReference type="GO" id="GO:0003676">
    <property type="term" value="F:nucleic acid binding"/>
    <property type="evidence" value="ECO:0007669"/>
    <property type="project" value="InterPro"/>
</dbReference>
<keyword evidence="1" id="KW-0863">Zinc-finger</keyword>
<feature type="compositionally biased region" description="Polar residues" evidence="3">
    <location>
        <begin position="168"/>
        <end position="183"/>
    </location>
</feature>
<proteinExistence type="predicted"/>
<comment type="caution">
    <text evidence="5">The sequence shown here is derived from an EMBL/GenBank/DDBJ whole genome shotgun (WGS) entry which is preliminary data.</text>
</comment>
<evidence type="ECO:0000256" key="3">
    <source>
        <dbReference type="SAM" id="MobiDB-lite"/>
    </source>
</evidence>
<keyword evidence="6" id="KW-1185">Reference proteome</keyword>
<dbReference type="PROSITE" id="PS50158">
    <property type="entry name" value="ZF_CCHC"/>
    <property type="match status" value="1"/>
</dbReference>
<keyword evidence="1" id="KW-0862">Zinc</keyword>
<dbReference type="GO" id="GO:0008270">
    <property type="term" value="F:zinc ion binding"/>
    <property type="evidence" value="ECO:0007669"/>
    <property type="project" value="UniProtKB-KW"/>
</dbReference>
<feature type="coiled-coil region" evidence="2">
    <location>
        <begin position="343"/>
        <end position="373"/>
    </location>
</feature>
<dbReference type="OrthoDB" id="10022108at2759"/>
<reference evidence="5 6" key="1">
    <citation type="journal article" date="2019" name="Sci. Rep.">
        <title>Orb-weaving spider Araneus ventricosus genome elucidates the spidroin gene catalogue.</title>
        <authorList>
            <person name="Kono N."/>
            <person name="Nakamura H."/>
            <person name="Ohtoshi R."/>
            <person name="Moran D.A.P."/>
            <person name="Shinohara A."/>
            <person name="Yoshida Y."/>
            <person name="Fujiwara M."/>
            <person name="Mori M."/>
            <person name="Tomita M."/>
            <person name="Arakawa K."/>
        </authorList>
    </citation>
    <scope>NUCLEOTIDE SEQUENCE [LARGE SCALE GENOMIC DNA]</scope>
</reference>
<dbReference type="Proteomes" id="UP000499080">
    <property type="component" value="Unassembled WGS sequence"/>
</dbReference>
<dbReference type="AlphaFoldDB" id="A0A4Y2BY93"/>
<organism evidence="5 6">
    <name type="scientific">Araneus ventricosus</name>
    <name type="common">Orbweaver spider</name>
    <name type="synonym">Epeira ventricosa</name>
    <dbReference type="NCBI Taxonomy" id="182803"/>
    <lineage>
        <taxon>Eukaryota</taxon>
        <taxon>Metazoa</taxon>
        <taxon>Ecdysozoa</taxon>
        <taxon>Arthropoda</taxon>
        <taxon>Chelicerata</taxon>
        <taxon>Arachnida</taxon>
        <taxon>Araneae</taxon>
        <taxon>Araneomorphae</taxon>
        <taxon>Entelegynae</taxon>
        <taxon>Araneoidea</taxon>
        <taxon>Araneidae</taxon>
        <taxon>Araneus</taxon>
    </lineage>
</organism>
<evidence type="ECO:0000256" key="1">
    <source>
        <dbReference type="PROSITE-ProRule" id="PRU00047"/>
    </source>
</evidence>
<protein>
    <recommendedName>
        <fullName evidence="4">CCHC-type domain-containing protein</fullName>
    </recommendedName>
</protein>
<dbReference type="Gene3D" id="4.10.60.10">
    <property type="entry name" value="Zinc finger, CCHC-type"/>
    <property type="match status" value="1"/>
</dbReference>
<sequence>MATPEDFEFRAIGSESSKVVSAAKALKKKNRLSRKNQDKFGKLNPQTLDATLIRQKQEFVRKVEVPLMTKWGELSPPGISSVKGTGGQRKVLVFPPSPSRYPTSQQEEGAGYTSDAIFSPSEDGSGSCHGDDVEVQSDSGDDSDAFMSGDEVVKDETTLSVHVLTTAGDTSHPVSQTTSSSGAQLPLPVLDLTGSPQPSTVAQMADSLIVPSQGTQITQIFSPTLLQQDVPLNLTQSGPGTTRIDGNPSQVDGTVPDTEDSGEYFSPPTKISDDKTMLVVPDTQTLSVSERPMEEGMISSTPSSLLPSAATDNICPVILKHLQDFEAAFPNAWDRVRNLGRLMSAISKEYSQLNALLERVEKALALRQDARIELSQPSVAPLPSQTAKPMSGMQDSLPPVALSQGRVATKRRKQGSPPLCQHVERTDPLVTSQPGDDKILYSKAAAPQIITHIPVVQAAPSGVPPKKSSPSVELHPRLNVPTLLIQPKTYDIVSSAQLKSLLETHIHPLTLGIKIVTCQPAALKGVIVRLWSPEMVNILENAVNTHPALKEVCEARLPRKRQPQIIIYDVPVASGDREVVEREFLQKLCSSNNFHAGSDMRVVCKKPGRGLAPGLYNCIKNCTRLYFGFGSFKFKEYLEPVRCYKCLKFGHLRAKCGAQNESCSKCLTNHSYRDCKADQPVCRNCVEFNTRNNRGFKLPTAHSAISDKCPDYIRVKKELSQRTAYST</sequence>
<feature type="region of interest" description="Disordered" evidence="3">
    <location>
        <begin position="237"/>
        <end position="272"/>
    </location>
</feature>
<keyword evidence="2" id="KW-0175">Coiled coil</keyword>
<name>A0A4Y2BY93_ARAVE</name>
<evidence type="ECO:0000259" key="4">
    <source>
        <dbReference type="PROSITE" id="PS50158"/>
    </source>
</evidence>
<feature type="compositionally biased region" description="Acidic residues" evidence="3">
    <location>
        <begin position="133"/>
        <end position="144"/>
    </location>
</feature>
<feature type="domain" description="CCHC-type" evidence="4">
    <location>
        <begin position="642"/>
        <end position="656"/>
    </location>
</feature>